<gene>
    <name evidence="2" type="ORF">Ahy_B08g091080</name>
</gene>
<dbReference type="PANTHER" id="PTHR46033:SF8">
    <property type="entry name" value="PROTEIN MAINTENANCE OF MERISTEMS-LIKE"/>
    <property type="match status" value="1"/>
</dbReference>
<accession>A0A444Y1F7</accession>
<dbReference type="EMBL" id="SDMP01000018">
    <property type="protein sequence ID" value="RYQ95737.1"/>
    <property type="molecule type" value="Genomic_DNA"/>
</dbReference>
<feature type="domain" description="Aminotransferase-like plant mobile" evidence="1">
    <location>
        <begin position="62"/>
        <end position="92"/>
    </location>
</feature>
<dbReference type="PANTHER" id="PTHR46033">
    <property type="entry name" value="PROTEIN MAIN-LIKE 2"/>
    <property type="match status" value="1"/>
</dbReference>
<proteinExistence type="predicted"/>
<reference evidence="2 3" key="1">
    <citation type="submission" date="2019-01" db="EMBL/GenBank/DDBJ databases">
        <title>Sequencing of cultivated peanut Arachis hypogaea provides insights into genome evolution and oil improvement.</title>
        <authorList>
            <person name="Chen X."/>
        </authorList>
    </citation>
    <scope>NUCLEOTIDE SEQUENCE [LARGE SCALE GENOMIC DNA]</scope>
    <source>
        <strain evidence="3">cv. Fuhuasheng</strain>
        <tissue evidence="2">Leaves</tissue>
    </source>
</reference>
<dbReference type="Pfam" id="PF10536">
    <property type="entry name" value="PMD"/>
    <property type="match status" value="1"/>
</dbReference>
<comment type="caution">
    <text evidence="2">The sequence shown here is derived from an EMBL/GenBank/DDBJ whole genome shotgun (WGS) entry which is preliminary data.</text>
</comment>
<evidence type="ECO:0000313" key="2">
    <source>
        <dbReference type="EMBL" id="RYQ95737.1"/>
    </source>
</evidence>
<dbReference type="GO" id="GO:0010073">
    <property type="term" value="P:meristem maintenance"/>
    <property type="evidence" value="ECO:0007669"/>
    <property type="project" value="InterPro"/>
</dbReference>
<keyword evidence="3" id="KW-1185">Reference proteome</keyword>
<dbReference type="Proteomes" id="UP000289738">
    <property type="component" value="Chromosome B08"/>
</dbReference>
<organism evidence="2 3">
    <name type="scientific">Arachis hypogaea</name>
    <name type="common">Peanut</name>
    <dbReference type="NCBI Taxonomy" id="3818"/>
    <lineage>
        <taxon>Eukaryota</taxon>
        <taxon>Viridiplantae</taxon>
        <taxon>Streptophyta</taxon>
        <taxon>Embryophyta</taxon>
        <taxon>Tracheophyta</taxon>
        <taxon>Spermatophyta</taxon>
        <taxon>Magnoliopsida</taxon>
        <taxon>eudicotyledons</taxon>
        <taxon>Gunneridae</taxon>
        <taxon>Pentapetalae</taxon>
        <taxon>rosids</taxon>
        <taxon>fabids</taxon>
        <taxon>Fabales</taxon>
        <taxon>Fabaceae</taxon>
        <taxon>Papilionoideae</taxon>
        <taxon>50 kb inversion clade</taxon>
        <taxon>dalbergioids sensu lato</taxon>
        <taxon>Dalbergieae</taxon>
        <taxon>Pterocarpus clade</taxon>
        <taxon>Arachis</taxon>
    </lineage>
</organism>
<dbReference type="InterPro" id="IPR019557">
    <property type="entry name" value="AminoTfrase-like_pln_mobile"/>
</dbReference>
<evidence type="ECO:0000313" key="3">
    <source>
        <dbReference type="Proteomes" id="UP000289738"/>
    </source>
</evidence>
<dbReference type="InterPro" id="IPR044824">
    <property type="entry name" value="MAIN-like"/>
</dbReference>
<protein>
    <recommendedName>
        <fullName evidence="1">Aminotransferase-like plant mobile domain-containing protein</fullName>
    </recommendedName>
</protein>
<dbReference type="AlphaFoldDB" id="A0A444Y1F7"/>
<evidence type="ECO:0000259" key="1">
    <source>
        <dbReference type="Pfam" id="PF10536"/>
    </source>
</evidence>
<name>A0A444Y1F7_ARAHY</name>
<sequence length="373" mass="42647">MARQAGNDEDINRLNETSHYAGVANFERPHLLLPRRESHTLPPPNAIVPYLVEAGFGDTVPLIDFTFDNSLISALVERWRPEMHTFHLPWGERQGSQPRQAQDGVVCPKCGKNHGDIHLLLKKLLPNNGRFLEEFVDMPVPDEFNKIDLHDSLLLDELNFNRDESLTMDNMSLSRETSNCCAQDLEIFAKWLLQLGNGLVGDNIDGESLFQSSRLDSSEVGVGSHEGSSSGWTSFDLDVLAEEEDEVARPLPNPIDPGTEDRIYRAVDAINTNCKNEDARMVERAREIFLGKRRFFLYKNDDQDIACAINMALYDAWETDIDRWLEQFQRIRRFLGTGGEVCRDPGQWEDRLKTKEILVRVQFMIPVQKDFIQ</sequence>